<feature type="transmembrane region" description="Helical" evidence="1">
    <location>
        <begin position="52"/>
        <end position="71"/>
    </location>
</feature>
<reference evidence="3 4" key="2">
    <citation type="journal article" date="2020" name="Int. J. Syst. Evol. Microbiol.">
        <title>Sulfuracidifex tepidarius gen. nov., sp. nov. and transfer of Sulfolobus metallicus Huber and Stetter 1992 to the genus Sulfuracidifex as Sulfuracidifex metallicus comb. nov.</title>
        <authorList>
            <person name="Itoh T."/>
            <person name="Miura T."/>
            <person name="Sakai H.D."/>
            <person name="Kato S."/>
            <person name="Ohkuma M."/>
            <person name="Takashina T."/>
        </authorList>
    </citation>
    <scope>NUCLEOTIDE SEQUENCE</scope>
    <source>
        <strain evidence="2 4">IC-006</strain>
        <strain evidence="3">IC-007</strain>
    </source>
</reference>
<feature type="transmembrane region" description="Helical" evidence="1">
    <location>
        <begin position="21"/>
        <end position="40"/>
    </location>
</feature>
<keyword evidence="1" id="KW-1133">Transmembrane helix</keyword>
<accession>A0A510E1W0</accession>
<feature type="transmembrane region" description="Helical" evidence="1">
    <location>
        <begin position="121"/>
        <end position="141"/>
    </location>
</feature>
<name>A0A510E1W0_9CREN</name>
<dbReference type="Proteomes" id="UP000325030">
    <property type="component" value="Chromosome"/>
</dbReference>
<accession>A0A510DU15</accession>
<dbReference type="STRING" id="1294262.GCA_001316085_02492"/>
<dbReference type="Proteomes" id="UP000322983">
    <property type="component" value="Chromosome"/>
</dbReference>
<dbReference type="OrthoDB" id="101101at2157"/>
<feature type="transmembrane region" description="Helical" evidence="1">
    <location>
        <begin position="204"/>
        <end position="225"/>
    </location>
</feature>
<evidence type="ECO:0000313" key="5">
    <source>
        <dbReference type="Proteomes" id="UP000325030"/>
    </source>
</evidence>
<dbReference type="AlphaFoldDB" id="A0A510E1W0"/>
<dbReference type="KEGG" id="step:IC006_1012"/>
<feature type="transmembrane region" description="Helical" evidence="1">
    <location>
        <begin position="92"/>
        <end position="115"/>
    </location>
</feature>
<keyword evidence="1" id="KW-0812">Transmembrane</keyword>
<evidence type="ECO:0000313" key="3">
    <source>
        <dbReference type="EMBL" id="BBG26475.1"/>
    </source>
</evidence>
<dbReference type="EMBL" id="AP018929">
    <property type="protein sequence ID" value="BBG23722.1"/>
    <property type="molecule type" value="Genomic_DNA"/>
</dbReference>
<proteinExistence type="predicted"/>
<evidence type="ECO:0000313" key="2">
    <source>
        <dbReference type="EMBL" id="BBG23722.1"/>
    </source>
</evidence>
<evidence type="ECO:0000313" key="4">
    <source>
        <dbReference type="Proteomes" id="UP000322983"/>
    </source>
</evidence>
<dbReference type="RefSeq" id="WP_149528423.1">
    <property type="nucleotide sequence ID" value="NZ_AP018929.1"/>
</dbReference>
<feature type="transmembrane region" description="Helical" evidence="1">
    <location>
        <begin position="148"/>
        <end position="167"/>
    </location>
</feature>
<dbReference type="EMBL" id="AP018930">
    <property type="protein sequence ID" value="BBG26475.1"/>
    <property type="molecule type" value="Genomic_DNA"/>
</dbReference>
<keyword evidence="4" id="KW-1185">Reference proteome</keyword>
<organism evidence="3 5">
    <name type="scientific">Sulfuracidifex tepidarius</name>
    <dbReference type="NCBI Taxonomy" id="1294262"/>
    <lineage>
        <taxon>Archaea</taxon>
        <taxon>Thermoproteota</taxon>
        <taxon>Thermoprotei</taxon>
        <taxon>Sulfolobales</taxon>
        <taxon>Sulfolobaceae</taxon>
        <taxon>Sulfuracidifex</taxon>
    </lineage>
</organism>
<dbReference type="GeneID" id="41717343"/>
<reference evidence="5" key="1">
    <citation type="submission" date="2018-09" db="EMBL/GenBank/DDBJ databases">
        <title>Complete Genome Sequencing of Sulfolobus sp. JCM 16834.</title>
        <authorList>
            <person name="Kato S."/>
            <person name="Itoh T."/>
            <person name="Ohkuma M."/>
        </authorList>
    </citation>
    <scope>NUCLEOTIDE SEQUENCE [LARGE SCALE GENOMIC DNA]</scope>
    <source>
        <strain evidence="5">IC-007</strain>
    </source>
</reference>
<evidence type="ECO:0000256" key="1">
    <source>
        <dbReference type="SAM" id="Phobius"/>
    </source>
</evidence>
<gene>
    <name evidence="2" type="ORF">IC006_1012</name>
    <name evidence="3" type="ORF">IC007_0985</name>
</gene>
<protein>
    <submittedName>
        <fullName evidence="3">Uncharacterized protein</fullName>
    </submittedName>
</protein>
<keyword evidence="1" id="KW-0472">Membrane</keyword>
<sequence>MGSRERESGSYTRAVKWYFKGLFPLSTAFLLFLCVGFQFFGYVLGVKEIESFLIGIFTVPLVVVGGVSHVYREDDVTVFELSMLKTWKGIGVAKVVSVLAWDLLFSAVDLVFPLVTGEWNLYLDTVFTVVLFSCVSLLFMLSRLALTLSFLFSFMTSISSQVALLTYQSLRLHSDLMSYVFSSVSPVAGYLGESIGLIHVDFPYVYLVDSVLSAIFVTLFLFSFLRSSYKL</sequence>